<comment type="subunit">
    <text evidence="8">Component of the Ubi complex metabolon, which regroups five ubiquinone biosynthesis proteins (UbiE, UbiF, UbiG, UbiH and UbiI) and two accessory factors (UbiK and the lipid-binding protein UbiJ).</text>
</comment>
<comment type="similarity">
    <text evidence="3">Belongs to the UbiH/COQ6 family.</text>
</comment>
<dbReference type="EMBL" id="AAOF01000009">
    <property type="protein sequence ID" value="EAR21355.1"/>
    <property type="molecule type" value="Genomic_DNA"/>
</dbReference>
<keyword evidence="4" id="KW-0285">Flavoprotein</keyword>
<dbReference type="InterPro" id="IPR051205">
    <property type="entry name" value="UbiH/COQ6_monooxygenase"/>
</dbReference>
<dbReference type="PROSITE" id="PS01304">
    <property type="entry name" value="UBIH"/>
    <property type="match status" value="1"/>
</dbReference>
<evidence type="ECO:0000256" key="2">
    <source>
        <dbReference type="ARBA" id="ARBA00004749"/>
    </source>
</evidence>
<feature type="domain" description="FAD-binding" evidence="9">
    <location>
        <begin position="6"/>
        <end position="319"/>
    </location>
</feature>
<evidence type="ECO:0000256" key="3">
    <source>
        <dbReference type="ARBA" id="ARBA00005349"/>
    </source>
</evidence>
<dbReference type="PANTHER" id="PTHR43876:SF7">
    <property type="entry name" value="UBIQUINONE BIOSYNTHESIS MONOOXYGENASE COQ6, MITOCHONDRIAL"/>
    <property type="match status" value="1"/>
</dbReference>
<dbReference type="InterPro" id="IPR036188">
    <property type="entry name" value="FAD/NAD-bd_sf"/>
</dbReference>
<dbReference type="RefSeq" id="WP_005003375.1">
    <property type="nucleotide sequence ID" value="NZ_CH672427.1"/>
</dbReference>
<evidence type="ECO:0000256" key="8">
    <source>
        <dbReference type="ARBA" id="ARBA00065734"/>
    </source>
</evidence>
<keyword evidence="7" id="KW-0503">Monooxygenase</keyword>
<evidence type="ECO:0000259" key="9">
    <source>
        <dbReference type="Pfam" id="PF01494"/>
    </source>
</evidence>
<dbReference type="Pfam" id="PF01494">
    <property type="entry name" value="FAD_binding_3"/>
    <property type="match status" value="1"/>
</dbReference>
<dbReference type="SUPFAM" id="SSF51905">
    <property type="entry name" value="FAD/NAD(P)-binding domain"/>
    <property type="match status" value="1"/>
</dbReference>
<keyword evidence="6" id="KW-0560">Oxidoreductase</keyword>
<evidence type="ECO:0000256" key="4">
    <source>
        <dbReference type="ARBA" id="ARBA00022630"/>
    </source>
</evidence>
<evidence type="ECO:0000313" key="11">
    <source>
        <dbReference type="Proteomes" id="UP000003374"/>
    </source>
</evidence>
<comment type="cofactor">
    <cofactor evidence="1">
        <name>FAD</name>
        <dbReference type="ChEBI" id="CHEBI:57692"/>
    </cofactor>
</comment>
<dbReference type="AlphaFoldDB" id="A4BS95"/>
<evidence type="ECO:0000313" key="10">
    <source>
        <dbReference type="EMBL" id="EAR21355.1"/>
    </source>
</evidence>
<dbReference type="GO" id="GO:0004497">
    <property type="term" value="F:monooxygenase activity"/>
    <property type="evidence" value="ECO:0007669"/>
    <property type="project" value="UniProtKB-KW"/>
</dbReference>
<protein>
    <submittedName>
        <fullName evidence="10">2-octaprenyl-3-methyl-6-methoxy-1,4-benzoquinol hydroxylase</fullName>
    </submittedName>
</protein>
<dbReference type="GO" id="GO:0006744">
    <property type="term" value="P:ubiquinone biosynthetic process"/>
    <property type="evidence" value="ECO:0007669"/>
    <property type="project" value="UniProtKB-UniPathway"/>
</dbReference>
<dbReference type="HOGENOM" id="CLU_009665_8_3_6"/>
<keyword evidence="5" id="KW-0274">FAD</keyword>
<dbReference type="NCBIfam" id="TIGR01988">
    <property type="entry name" value="Ubi-OHases"/>
    <property type="match status" value="1"/>
</dbReference>
<dbReference type="InterPro" id="IPR018168">
    <property type="entry name" value="Ubi_Hdrlase_CS"/>
</dbReference>
<proteinExistence type="inferred from homology"/>
<dbReference type="PRINTS" id="PR00420">
    <property type="entry name" value="RNGMNOXGNASE"/>
</dbReference>
<comment type="caution">
    <text evidence="10">The sequence shown here is derived from an EMBL/GenBank/DDBJ whole genome shotgun (WGS) entry which is preliminary data.</text>
</comment>
<accession>A4BS95</accession>
<dbReference type="OrthoDB" id="9769565at2"/>
<dbReference type="InterPro" id="IPR002938">
    <property type="entry name" value="FAD-bd"/>
</dbReference>
<name>A4BS95_9GAMM</name>
<dbReference type="GO" id="GO:0110142">
    <property type="term" value="C:ubiquinone biosynthesis complex"/>
    <property type="evidence" value="ECO:0007669"/>
    <property type="project" value="UniProtKB-ARBA"/>
</dbReference>
<dbReference type="Gene3D" id="3.50.50.60">
    <property type="entry name" value="FAD/NAD(P)-binding domain"/>
    <property type="match status" value="2"/>
</dbReference>
<keyword evidence="11" id="KW-1185">Reference proteome</keyword>
<dbReference type="InterPro" id="IPR010971">
    <property type="entry name" value="UbiH/COQ6"/>
</dbReference>
<sequence length="396" mass="43165">MSRTDADVAIQGAGMVGLLLAAALARHGLRVMLLDNAGLPQWQTQPYSQRVCAINLASERLLRVLGVWDALQRVSPFRAIRVWDALGGGQIVFDAADLGEPHLGHIIENDLIRSVLHQSVRAATGVQIRIPACVQRLEPDDEAVTLRLSDGTRLRVALVVGADGARSAIRELLGIPVRLGRYAQKAIVAPIRTEIAHGEIARQWFLPGGPLAFLPLADGRCSIVWSLSSAEAEARLAFDETAFCEALVHGSAGRLGNVLEVGERGAFPLYRLHAARYCTERAVLVGDAAHVIHPLAGQGVNQGFQDAAVLANAVIDAQRRGRDIGGRLALRRYERARRGDNLLMEWSMEGFHQLFTRRRLPLVRLRSLGLGMTHRSASAKRFFMRRAIGADASILP</sequence>
<evidence type="ECO:0000256" key="6">
    <source>
        <dbReference type="ARBA" id="ARBA00023002"/>
    </source>
</evidence>
<comment type="pathway">
    <text evidence="2">Cofactor biosynthesis; ubiquinone biosynthesis.</text>
</comment>
<evidence type="ECO:0000256" key="7">
    <source>
        <dbReference type="ARBA" id="ARBA00023033"/>
    </source>
</evidence>
<organism evidence="10 11">
    <name type="scientific">Nitrococcus mobilis Nb-231</name>
    <dbReference type="NCBI Taxonomy" id="314278"/>
    <lineage>
        <taxon>Bacteria</taxon>
        <taxon>Pseudomonadati</taxon>
        <taxon>Pseudomonadota</taxon>
        <taxon>Gammaproteobacteria</taxon>
        <taxon>Chromatiales</taxon>
        <taxon>Ectothiorhodospiraceae</taxon>
        <taxon>Nitrococcus</taxon>
    </lineage>
</organism>
<dbReference type="FunFam" id="3.50.50.60:FF:000021">
    <property type="entry name" value="Ubiquinone biosynthesis monooxygenase COQ6"/>
    <property type="match status" value="1"/>
</dbReference>
<dbReference type="Proteomes" id="UP000003374">
    <property type="component" value="Unassembled WGS sequence"/>
</dbReference>
<evidence type="ECO:0000256" key="5">
    <source>
        <dbReference type="ARBA" id="ARBA00022827"/>
    </source>
</evidence>
<dbReference type="GO" id="GO:0071949">
    <property type="term" value="F:FAD binding"/>
    <property type="evidence" value="ECO:0007669"/>
    <property type="project" value="InterPro"/>
</dbReference>
<evidence type="ECO:0000256" key="1">
    <source>
        <dbReference type="ARBA" id="ARBA00001974"/>
    </source>
</evidence>
<reference evidence="10 11" key="1">
    <citation type="submission" date="2006-02" db="EMBL/GenBank/DDBJ databases">
        <authorList>
            <person name="Waterbury J."/>
            <person name="Ferriera S."/>
            <person name="Johnson J."/>
            <person name="Kravitz S."/>
            <person name="Halpern A."/>
            <person name="Remington K."/>
            <person name="Beeson K."/>
            <person name="Tran B."/>
            <person name="Rogers Y.-H."/>
            <person name="Friedman R."/>
            <person name="Venter J.C."/>
        </authorList>
    </citation>
    <scope>NUCLEOTIDE SEQUENCE [LARGE SCALE GENOMIC DNA]</scope>
    <source>
        <strain evidence="10 11">Nb-231</strain>
    </source>
</reference>
<dbReference type="eggNOG" id="COG0654">
    <property type="taxonomic scope" value="Bacteria"/>
</dbReference>
<dbReference type="PANTHER" id="PTHR43876">
    <property type="entry name" value="UBIQUINONE BIOSYNTHESIS MONOOXYGENASE COQ6, MITOCHONDRIAL"/>
    <property type="match status" value="1"/>
</dbReference>
<gene>
    <name evidence="10" type="ORF">NB231_13211</name>
</gene>
<dbReference type="GO" id="GO:0016705">
    <property type="term" value="F:oxidoreductase activity, acting on paired donors, with incorporation or reduction of molecular oxygen"/>
    <property type="evidence" value="ECO:0007669"/>
    <property type="project" value="InterPro"/>
</dbReference>
<dbReference type="STRING" id="314278.NB231_13211"/>
<dbReference type="UniPathway" id="UPA00232"/>